<evidence type="ECO:0000256" key="1">
    <source>
        <dbReference type="SAM" id="MobiDB-lite"/>
    </source>
</evidence>
<evidence type="ECO:0000313" key="3">
    <source>
        <dbReference type="Proteomes" id="UP000780721"/>
    </source>
</evidence>
<feature type="non-terminal residue" evidence="2">
    <location>
        <position position="94"/>
    </location>
</feature>
<dbReference type="Proteomes" id="UP000780721">
    <property type="component" value="Unassembled WGS sequence"/>
</dbReference>
<gene>
    <name evidence="2" type="ORF">HXM91_08925</name>
</gene>
<reference evidence="2" key="1">
    <citation type="submission" date="2020-04" db="EMBL/GenBank/DDBJ databases">
        <title>Deep metagenomics examines the oral microbiome during advanced dental caries in children, revealing novel taxa and co-occurrences with host molecules.</title>
        <authorList>
            <person name="Baker J.L."/>
            <person name="Morton J.T."/>
            <person name="Dinis M."/>
            <person name="Alvarez R."/>
            <person name="Tran N.C."/>
            <person name="Knight R."/>
            <person name="Edlund A."/>
        </authorList>
    </citation>
    <scope>NUCLEOTIDE SEQUENCE</scope>
    <source>
        <strain evidence="2">JCVI_48_bin.5</strain>
    </source>
</reference>
<organism evidence="2 3">
    <name type="scientific">Oribacterium sinus</name>
    <dbReference type="NCBI Taxonomy" id="237576"/>
    <lineage>
        <taxon>Bacteria</taxon>
        <taxon>Bacillati</taxon>
        <taxon>Bacillota</taxon>
        <taxon>Clostridia</taxon>
        <taxon>Lachnospirales</taxon>
        <taxon>Lachnospiraceae</taxon>
        <taxon>Oribacterium</taxon>
    </lineage>
</organism>
<dbReference type="EMBL" id="JABZRB010000327">
    <property type="protein sequence ID" value="MBF1305948.1"/>
    <property type="molecule type" value="Genomic_DNA"/>
</dbReference>
<proteinExistence type="predicted"/>
<accession>A0A930H553</accession>
<protein>
    <submittedName>
        <fullName evidence="2">Uncharacterized protein</fullName>
    </submittedName>
</protein>
<name>A0A930H553_9FIRM</name>
<feature type="region of interest" description="Disordered" evidence="1">
    <location>
        <begin position="31"/>
        <end position="58"/>
    </location>
</feature>
<sequence length="94" mass="10505">MENTYYLIFTSDIYTVARIKQKNLLQNISSLGRGHWSSDPNSQKAKSSKDKKGKENSSFLAPEKKICIGQGGSGMPKSGGYYYGYSTQHCSKQR</sequence>
<dbReference type="AlphaFoldDB" id="A0A930H553"/>
<comment type="caution">
    <text evidence="2">The sequence shown here is derived from an EMBL/GenBank/DDBJ whole genome shotgun (WGS) entry which is preliminary data.</text>
</comment>
<evidence type="ECO:0000313" key="2">
    <source>
        <dbReference type="EMBL" id="MBF1305948.1"/>
    </source>
</evidence>